<protein>
    <submittedName>
        <fullName evidence="3">Golgi associated, gamma adaptin ear containing, ARF binding protein 3a</fullName>
    </submittedName>
</protein>
<organism evidence="3 4">
    <name type="scientific">Cyprinus carpio carpio</name>
    <dbReference type="NCBI Taxonomy" id="630221"/>
    <lineage>
        <taxon>Eukaryota</taxon>
        <taxon>Metazoa</taxon>
        <taxon>Chordata</taxon>
        <taxon>Craniata</taxon>
        <taxon>Vertebrata</taxon>
        <taxon>Euteleostomi</taxon>
        <taxon>Actinopterygii</taxon>
        <taxon>Neopterygii</taxon>
        <taxon>Teleostei</taxon>
        <taxon>Ostariophysi</taxon>
        <taxon>Cypriniformes</taxon>
        <taxon>Cyprinidae</taxon>
        <taxon>Cyprininae</taxon>
        <taxon>Cyprinus</taxon>
    </lineage>
</organism>
<dbReference type="GO" id="GO:0006886">
    <property type="term" value="P:intracellular protein transport"/>
    <property type="evidence" value="ECO:0007669"/>
    <property type="project" value="InterPro"/>
</dbReference>
<dbReference type="Proteomes" id="UP001108240">
    <property type="component" value="Unplaced"/>
</dbReference>
<sequence>MDGFRMLLHFDTDHPPGLPDVLVIVVSMLNTAPVLVRNVVLQAAVPKGWHHLRSSEVLASSFLRCSGSRLKLVT</sequence>
<dbReference type="SUPFAM" id="SSF49348">
    <property type="entry name" value="Clathrin adaptor appendage domain"/>
    <property type="match status" value="1"/>
</dbReference>
<dbReference type="GO" id="GO:0034394">
    <property type="term" value="P:protein localization to cell surface"/>
    <property type="evidence" value="ECO:0007669"/>
    <property type="project" value="TreeGrafter"/>
</dbReference>
<proteinExistence type="predicted"/>
<dbReference type="Ensembl" id="ENSCCRT00000174946.1">
    <property type="protein sequence ID" value="ENSCCRP00000164393.1"/>
    <property type="gene ID" value="ENSCCRG00000062193.1"/>
</dbReference>
<dbReference type="PANTHER" id="PTHR45905:SF3">
    <property type="entry name" value="ADP-RIBOSYLATION FACTOR-BINDING PROTEIN GGA3"/>
    <property type="match status" value="1"/>
</dbReference>
<dbReference type="Gene3D" id="2.60.40.1230">
    <property type="match status" value="1"/>
</dbReference>
<evidence type="ECO:0000313" key="4">
    <source>
        <dbReference type="Proteomes" id="UP001108240"/>
    </source>
</evidence>
<evidence type="ECO:0000256" key="1">
    <source>
        <dbReference type="ARBA" id="ARBA00004184"/>
    </source>
</evidence>
<dbReference type="GO" id="GO:0006893">
    <property type="term" value="P:Golgi to plasma membrane transport"/>
    <property type="evidence" value="ECO:0007669"/>
    <property type="project" value="TreeGrafter"/>
</dbReference>
<dbReference type="AlphaFoldDB" id="A0A9J8C5K3"/>
<evidence type="ECO:0000313" key="3">
    <source>
        <dbReference type="Ensembl" id="ENSCCRP00000164393.1"/>
    </source>
</evidence>
<dbReference type="PROSITE" id="PS50180">
    <property type="entry name" value="GAE"/>
    <property type="match status" value="1"/>
</dbReference>
<feature type="domain" description="GAE" evidence="2">
    <location>
        <begin position="1"/>
        <end position="74"/>
    </location>
</feature>
<dbReference type="GO" id="GO:0005802">
    <property type="term" value="C:trans-Golgi network"/>
    <property type="evidence" value="ECO:0007669"/>
    <property type="project" value="InterPro"/>
</dbReference>
<dbReference type="PANTHER" id="PTHR45905">
    <property type="entry name" value="GOLGI-LOCALIZED, GAMMA-ADAPTIN EAR CONTAINING, ARF BINDING PROTEIN"/>
    <property type="match status" value="1"/>
</dbReference>
<dbReference type="InterPro" id="IPR027422">
    <property type="entry name" value="GGA1-3"/>
</dbReference>
<name>A0A9J8C5K3_CYPCA</name>
<reference evidence="3" key="2">
    <citation type="submission" date="2025-09" db="UniProtKB">
        <authorList>
            <consortium name="Ensembl"/>
        </authorList>
    </citation>
    <scope>IDENTIFICATION</scope>
</reference>
<reference evidence="3" key="1">
    <citation type="submission" date="2025-08" db="UniProtKB">
        <authorList>
            <consortium name="Ensembl"/>
        </authorList>
    </citation>
    <scope>IDENTIFICATION</scope>
</reference>
<accession>A0A9J8C5K3</accession>
<dbReference type="GO" id="GO:0031267">
    <property type="term" value="F:small GTPase binding"/>
    <property type="evidence" value="ECO:0007669"/>
    <property type="project" value="InterPro"/>
</dbReference>
<dbReference type="GeneTree" id="ENSGT00940000157333"/>
<dbReference type="InterPro" id="IPR008153">
    <property type="entry name" value="GAE_dom"/>
</dbReference>
<comment type="subcellular location">
    <subcellularLocation>
        <location evidence="1">Endomembrane system</location>
        <topology evidence="1">Peripheral membrane protein</topology>
    </subcellularLocation>
</comment>
<evidence type="ECO:0000259" key="2">
    <source>
        <dbReference type="PROSITE" id="PS50180"/>
    </source>
</evidence>
<dbReference type="InterPro" id="IPR013041">
    <property type="entry name" value="Clathrin_app_Ig-like_sf"/>
</dbReference>
<keyword evidence="4" id="KW-1185">Reference proteome</keyword>